<evidence type="ECO:0000313" key="4">
    <source>
        <dbReference type="Proteomes" id="UP001484239"/>
    </source>
</evidence>
<feature type="transmembrane region" description="Helical" evidence="1">
    <location>
        <begin position="729"/>
        <end position="746"/>
    </location>
</feature>
<keyword evidence="1" id="KW-1133">Transmembrane helix</keyword>
<evidence type="ECO:0000259" key="2">
    <source>
        <dbReference type="Pfam" id="PF07715"/>
    </source>
</evidence>
<dbReference type="Pfam" id="PF13620">
    <property type="entry name" value="CarboxypepD_reg"/>
    <property type="match status" value="1"/>
</dbReference>
<accession>A0ABU9E6B7</accession>
<dbReference type="Gene3D" id="2.60.40.1120">
    <property type="entry name" value="Carboxypeptidase-like, regulatory domain"/>
    <property type="match status" value="1"/>
</dbReference>
<keyword evidence="1" id="KW-0472">Membrane</keyword>
<dbReference type="SUPFAM" id="SSF56935">
    <property type="entry name" value="Porins"/>
    <property type="match status" value="1"/>
</dbReference>
<reference evidence="3 4" key="1">
    <citation type="submission" date="2024-02" db="EMBL/GenBank/DDBJ databases">
        <title>A novel Gemmatimonadota bacterium.</title>
        <authorList>
            <person name="Du Z.-J."/>
            <person name="Ye Y.-Q."/>
        </authorList>
    </citation>
    <scope>NUCLEOTIDE SEQUENCE [LARGE SCALE GENOMIC DNA]</scope>
    <source>
        <strain evidence="3 4">DH-20</strain>
    </source>
</reference>
<dbReference type="InterPro" id="IPR008969">
    <property type="entry name" value="CarboxyPept-like_regulatory"/>
</dbReference>
<feature type="domain" description="TonB-dependent receptor plug" evidence="2">
    <location>
        <begin position="508"/>
        <end position="623"/>
    </location>
</feature>
<sequence length="783" mass="82887">MVESDAAVLDVALPWIRDTVPDWELGGPEAPDAEVFSDIRGIVGLPDGGVVVLDGGAAELRWFGSTGAHLRTRGGRGRGPAEFTSPRIVPRFEKDSVLLVDRRTLVQVAVDGSSIDRVPSPEIDPTLLSGGPRAAAGSAVVYRITLRSMADCETNAPCDFPSALRWVDFATGEARTLAEFAGRWLVYAPSGGPITTLNGRLDQAALVAPVPGGFVVEGESHYGLRRFDETGSFRMIMRLSTPTAAVTDQTLAPDLERSTDPAATRRLFDMMAFPEVVPAFRALLVDPLGMVWAERFRLDDSVAPEWLVFDSAGRAHGVVRLPTGHDLQVVGEDHVMVCGQTPSGSSTCDGCPCTGPACRTGESSPRLEVSIMTFRSFGRLSPAARLAIHAGVALAGLLLATPVLGQDSRDVSGVVVDAQSGEPVADAEVSIAASTLGAVSDEAGRFQIAGVPLGEVQVVVRHLAYGEQSERLVLTADGPADVRILISGQAIELEAIGVEVTGNEAFRQRSLGTAANVIDRADIEAFGPQGEGVIPLLQSRIPSLKVQGGCVEYRVFQNEVFFDPENPESLVTVPCRDITVYADGMPQPAGSDFLRQLNPQDVERIQVLSPAEAGVQYAQGNRGVVLVEMRQGVASDSPYRIHVTGFEWNEPGAYPWLRMLGGAALGNAAVVGLATTALLDCRGTPDPFGELPRCHARAGSAAAALTGVMAPVIARVVGKTDYSEGRTYPTLLAGVAMASLGYMLYVNGSNEGSDAKRTAGQVVLAVGIPISLTFTNRVFRMLR</sequence>
<protein>
    <submittedName>
        <fullName evidence="3">Carboxypeptidase-like regulatory domain-containing protein</fullName>
    </submittedName>
</protein>
<dbReference type="Proteomes" id="UP001484239">
    <property type="component" value="Unassembled WGS sequence"/>
</dbReference>
<feature type="transmembrane region" description="Helical" evidence="1">
    <location>
        <begin position="698"/>
        <end position="717"/>
    </location>
</feature>
<gene>
    <name evidence="3" type="ORF">WI372_04850</name>
</gene>
<dbReference type="SUPFAM" id="SSF49464">
    <property type="entry name" value="Carboxypeptidase regulatory domain-like"/>
    <property type="match status" value="1"/>
</dbReference>
<name>A0ABU9E6B7_9BACT</name>
<dbReference type="Gene3D" id="2.170.130.10">
    <property type="entry name" value="TonB-dependent receptor, plug domain"/>
    <property type="match status" value="1"/>
</dbReference>
<keyword evidence="1" id="KW-0812">Transmembrane</keyword>
<dbReference type="Pfam" id="PF07715">
    <property type="entry name" value="Plug"/>
    <property type="match status" value="1"/>
</dbReference>
<keyword evidence="4" id="KW-1185">Reference proteome</keyword>
<evidence type="ECO:0000256" key="1">
    <source>
        <dbReference type="SAM" id="Phobius"/>
    </source>
</evidence>
<dbReference type="EMBL" id="JBBHLI010000002">
    <property type="protein sequence ID" value="MEK9500296.1"/>
    <property type="molecule type" value="Genomic_DNA"/>
</dbReference>
<evidence type="ECO:0000313" key="3">
    <source>
        <dbReference type="EMBL" id="MEK9500296.1"/>
    </source>
</evidence>
<organism evidence="3 4">
    <name type="scientific">Gaopeijia maritima</name>
    <dbReference type="NCBI Taxonomy" id="3119007"/>
    <lineage>
        <taxon>Bacteria</taxon>
        <taxon>Pseudomonadati</taxon>
        <taxon>Gemmatimonadota</taxon>
        <taxon>Longimicrobiia</taxon>
        <taxon>Gaopeijiales</taxon>
        <taxon>Gaopeijiaceae</taxon>
        <taxon>Gaopeijia</taxon>
    </lineage>
</organism>
<dbReference type="InterPro" id="IPR012910">
    <property type="entry name" value="Plug_dom"/>
</dbReference>
<proteinExistence type="predicted"/>
<comment type="caution">
    <text evidence="3">The sequence shown here is derived from an EMBL/GenBank/DDBJ whole genome shotgun (WGS) entry which is preliminary data.</text>
</comment>
<feature type="transmembrane region" description="Helical" evidence="1">
    <location>
        <begin position="758"/>
        <end position="779"/>
    </location>
</feature>
<dbReference type="InterPro" id="IPR037066">
    <property type="entry name" value="Plug_dom_sf"/>
</dbReference>